<gene>
    <name evidence="1" type="ORF">M0R45_027016</name>
</gene>
<keyword evidence="2" id="KW-1185">Reference proteome</keyword>
<evidence type="ECO:0000313" key="2">
    <source>
        <dbReference type="Proteomes" id="UP001457282"/>
    </source>
</evidence>
<sequence>MGKPRCNSPRASKQGLFNRLWEVVVDGTQRRLSDVFVEEVSFGWKNIEQPLHKKSLISGRVFRLEIQFQKRGCGGNYEGEKLGVVEKENF</sequence>
<dbReference type="EMBL" id="JBEDUW010000005">
    <property type="protein sequence ID" value="KAK9929950.1"/>
    <property type="molecule type" value="Genomic_DNA"/>
</dbReference>
<comment type="caution">
    <text evidence="1">The sequence shown here is derived from an EMBL/GenBank/DDBJ whole genome shotgun (WGS) entry which is preliminary data.</text>
</comment>
<protein>
    <submittedName>
        <fullName evidence="1">Uncharacterized protein</fullName>
    </submittedName>
</protein>
<name>A0AAW1X0U8_RUBAR</name>
<accession>A0AAW1X0U8</accession>
<organism evidence="1 2">
    <name type="scientific">Rubus argutus</name>
    <name type="common">Southern blackberry</name>
    <dbReference type="NCBI Taxonomy" id="59490"/>
    <lineage>
        <taxon>Eukaryota</taxon>
        <taxon>Viridiplantae</taxon>
        <taxon>Streptophyta</taxon>
        <taxon>Embryophyta</taxon>
        <taxon>Tracheophyta</taxon>
        <taxon>Spermatophyta</taxon>
        <taxon>Magnoliopsida</taxon>
        <taxon>eudicotyledons</taxon>
        <taxon>Gunneridae</taxon>
        <taxon>Pentapetalae</taxon>
        <taxon>rosids</taxon>
        <taxon>fabids</taxon>
        <taxon>Rosales</taxon>
        <taxon>Rosaceae</taxon>
        <taxon>Rosoideae</taxon>
        <taxon>Rosoideae incertae sedis</taxon>
        <taxon>Rubus</taxon>
    </lineage>
</organism>
<evidence type="ECO:0000313" key="1">
    <source>
        <dbReference type="EMBL" id="KAK9929950.1"/>
    </source>
</evidence>
<proteinExistence type="predicted"/>
<reference evidence="1 2" key="1">
    <citation type="journal article" date="2023" name="G3 (Bethesda)">
        <title>A chromosome-length genome assembly and annotation of blackberry (Rubus argutus, cv. 'Hillquist').</title>
        <authorList>
            <person name="Bruna T."/>
            <person name="Aryal R."/>
            <person name="Dudchenko O."/>
            <person name="Sargent D.J."/>
            <person name="Mead D."/>
            <person name="Buti M."/>
            <person name="Cavallini A."/>
            <person name="Hytonen T."/>
            <person name="Andres J."/>
            <person name="Pham M."/>
            <person name="Weisz D."/>
            <person name="Mascagni F."/>
            <person name="Usai G."/>
            <person name="Natali L."/>
            <person name="Bassil N."/>
            <person name="Fernandez G.E."/>
            <person name="Lomsadze A."/>
            <person name="Armour M."/>
            <person name="Olukolu B."/>
            <person name="Poorten T."/>
            <person name="Britton C."/>
            <person name="Davik J."/>
            <person name="Ashrafi H."/>
            <person name="Aiden E.L."/>
            <person name="Borodovsky M."/>
            <person name="Worthington M."/>
        </authorList>
    </citation>
    <scope>NUCLEOTIDE SEQUENCE [LARGE SCALE GENOMIC DNA]</scope>
    <source>
        <strain evidence="1">PI 553951</strain>
    </source>
</reference>
<dbReference type="AlphaFoldDB" id="A0AAW1X0U8"/>
<dbReference type="Proteomes" id="UP001457282">
    <property type="component" value="Unassembled WGS sequence"/>
</dbReference>